<sequence length="61" mass="6844">MTDGHGTLPCWPTPIGVGLQHLPWQVRSPPITDQTRGHGTHTMAAIWQQYLVELLTESEPR</sequence>
<protein>
    <submittedName>
        <fullName evidence="1">Uncharacterized protein</fullName>
    </submittedName>
</protein>
<proteinExistence type="predicted"/>
<dbReference type="RefSeq" id="WP_013572930.1">
    <property type="nucleotide sequence ID" value="NC_015057.1"/>
</dbReference>
<dbReference type="EMBL" id="CP002481">
    <property type="protein sequence ID" value="ADW71018.1"/>
    <property type="molecule type" value="Genomic_DNA"/>
</dbReference>
<evidence type="ECO:0000313" key="2">
    <source>
        <dbReference type="Proteomes" id="UP000000343"/>
    </source>
</evidence>
<keyword evidence="2" id="KW-1185">Reference proteome</keyword>
<reference evidence="2" key="1">
    <citation type="submission" date="2011-01" db="EMBL/GenBank/DDBJ databases">
        <title>Complete sequence of plasmid1 of Acidobacterium sp. MP5ACTX9.</title>
        <authorList>
            <consortium name="US DOE Joint Genome Institute"/>
            <person name="Lucas S."/>
            <person name="Copeland A."/>
            <person name="Lapidus A."/>
            <person name="Cheng J.-F."/>
            <person name="Goodwin L."/>
            <person name="Pitluck S."/>
            <person name="Teshima H."/>
            <person name="Detter J.C."/>
            <person name="Han C."/>
            <person name="Tapia R."/>
            <person name="Land M."/>
            <person name="Hauser L."/>
            <person name="Kyrpides N."/>
            <person name="Ivanova N."/>
            <person name="Ovchinnikova G."/>
            <person name="Pagani I."/>
            <person name="Rawat S.R."/>
            <person name="Mannisto M."/>
            <person name="Haggblom M.M."/>
            <person name="Woyke T."/>
        </authorList>
    </citation>
    <scope>NUCLEOTIDE SEQUENCE [LARGE SCALE GENOMIC DNA]</scope>
    <source>
        <strain evidence="2">MP5ACTX9</strain>
        <plasmid evidence="2">Plasmid pACIX901</plasmid>
    </source>
</reference>
<keyword evidence="1" id="KW-0614">Plasmid</keyword>
<evidence type="ECO:0000313" key="1">
    <source>
        <dbReference type="EMBL" id="ADW71018.1"/>
    </source>
</evidence>
<dbReference type="Proteomes" id="UP000000343">
    <property type="component" value="Plasmid pACIX901"/>
</dbReference>
<geneLocation type="plasmid" evidence="1 2">
    <name>pACIX901</name>
</geneLocation>
<dbReference type="KEGG" id="acm:AciX9_4242"/>
<dbReference type="HOGENOM" id="CLU_2916065_0_0_0"/>
<organism evidence="2">
    <name type="scientific">Granulicella tundricola (strain ATCC BAA-1859 / DSM 23138 / MP5ACTX9)</name>
    <dbReference type="NCBI Taxonomy" id="1198114"/>
    <lineage>
        <taxon>Bacteria</taxon>
        <taxon>Pseudomonadati</taxon>
        <taxon>Acidobacteriota</taxon>
        <taxon>Terriglobia</taxon>
        <taxon>Terriglobales</taxon>
        <taxon>Acidobacteriaceae</taxon>
        <taxon>Granulicella</taxon>
    </lineage>
</organism>
<gene>
    <name evidence="1" type="ordered locus">AciX9_4242</name>
</gene>
<dbReference type="AlphaFoldDB" id="E8X6D4"/>
<accession>E8X6D4</accession>
<name>E8X6D4_GRATM</name>